<keyword evidence="2" id="KW-1185">Reference proteome</keyword>
<dbReference type="AlphaFoldDB" id="A0A9K3D2P7"/>
<accession>A0A9K3D2P7</accession>
<comment type="caution">
    <text evidence="1">The sequence shown here is derived from an EMBL/GenBank/DDBJ whole genome shotgun (WGS) entry which is preliminary data.</text>
</comment>
<evidence type="ECO:0000313" key="1">
    <source>
        <dbReference type="EMBL" id="GIQ87557.1"/>
    </source>
</evidence>
<name>A0A9K3D2P7_9EUKA</name>
<proteinExistence type="predicted"/>
<protein>
    <submittedName>
        <fullName evidence="1">Uncharacterized protein</fullName>
    </submittedName>
</protein>
<organism evidence="1 2">
    <name type="scientific">Kipferlia bialata</name>
    <dbReference type="NCBI Taxonomy" id="797122"/>
    <lineage>
        <taxon>Eukaryota</taxon>
        <taxon>Metamonada</taxon>
        <taxon>Carpediemonas-like organisms</taxon>
        <taxon>Kipferlia</taxon>
    </lineage>
</organism>
<dbReference type="EMBL" id="BDIP01003323">
    <property type="protein sequence ID" value="GIQ87557.1"/>
    <property type="molecule type" value="Genomic_DNA"/>
</dbReference>
<feature type="non-terminal residue" evidence="1">
    <location>
        <position position="1"/>
    </location>
</feature>
<dbReference type="Proteomes" id="UP000265618">
    <property type="component" value="Unassembled WGS sequence"/>
</dbReference>
<sequence length="54" mass="5851">VGAVWIAHRILGDGAAPGDAVQEGLAIGLRTREYLKKTQSYVQRRQAEAAMVDL</sequence>
<gene>
    <name evidence="1" type="ORF">KIPB_009619</name>
</gene>
<evidence type="ECO:0000313" key="2">
    <source>
        <dbReference type="Proteomes" id="UP000265618"/>
    </source>
</evidence>
<reference evidence="1 2" key="1">
    <citation type="journal article" date="2018" name="PLoS ONE">
        <title>The draft genome of Kipferlia bialata reveals reductive genome evolution in fornicate parasites.</title>
        <authorList>
            <person name="Tanifuji G."/>
            <person name="Takabayashi S."/>
            <person name="Kume K."/>
            <person name="Takagi M."/>
            <person name="Nakayama T."/>
            <person name="Kamikawa R."/>
            <person name="Inagaki Y."/>
            <person name="Hashimoto T."/>
        </authorList>
    </citation>
    <scope>NUCLEOTIDE SEQUENCE [LARGE SCALE GENOMIC DNA]</scope>
    <source>
        <strain evidence="1">NY0173</strain>
    </source>
</reference>